<dbReference type="PANTHER" id="PTHR33055">
    <property type="entry name" value="TRANSPOSASE FOR INSERTION SEQUENCE ELEMENT IS1111A"/>
    <property type="match status" value="1"/>
</dbReference>
<keyword evidence="1" id="KW-0175">Coiled coil</keyword>
<comment type="caution">
    <text evidence="3">The sequence shown here is derived from an EMBL/GenBank/DDBJ whole genome shotgun (WGS) entry which is preliminary data.</text>
</comment>
<feature type="domain" description="Transposase IS116/IS110/IS902 C-terminal" evidence="2">
    <location>
        <begin position="123"/>
        <end position="191"/>
    </location>
</feature>
<dbReference type="Pfam" id="PF02371">
    <property type="entry name" value="Transposase_20"/>
    <property type="match status" value="1"/>
</dbReference>
<dbReference type="Proteomes" id="UP001231941">
    <property type="component" value="Unassembled WGS sequence"/>
</dbReference>
<accession>A0ABT9J3C6</accession>
<gene>
    <name evidence="3" type="ORF">Q5Y73_18515</name>
</gene>
<name>A0ABT9J3C6_9BACL</name>
<dbReference type="PANTHER" id="PTHR33055:SF15">
    <property type="entry name" value="TRANSPOSASE-RELATED"/>
    <property type="match status" value="1"/>
</dbReference>
<evidence type="ECO:0000313" key="4">
    <source>
        <dbReference type="Proteomes" id="UP001231941"/>
    </source>
</evidence>
<organism evidence="3 4">
    <name type="scientific">Chengkuizengella axinellae</name>
    <dbReference type="NCBI Taxonomy" id="3064388"/>
    <lineage>
        <taxon>Bacteria</taxon>
        <taxon>Bacillati</taxon>
        <taxon>Bacillota</taxon>
        <taxon>Bacilli</taxon>
        <taxon>Bacillales</taxon>
        <taxon>Paenibacillaceae</taxon>
        <taxon>Chengkuizengella</taxon>
    </lineage>
</organism>
<dbReference type="EMBL" id="JAVAMP010000012">
    <property type="protein sequence ID" value="MDP5276095.1"/>
    <property type="molecule type" value="Genomic_DNA"/>
</dbReference>
<protein>
    <submittedName>
        <fullName evidence="3">Transposase</fullName>
    </submittedName>
</protein>
<keyword evidence="4" id="KW-1185">Reference proteome</keyword>
<sequence length="198" mass="22859">MQFHTILDQVFPEYKGVFGDLFSKVSLYTLLAFPTPKEVEDRSLCEIATEIHHFCKRRSESWSMKKAEELKSAARNNPYKQTLYYSHLISLRMYIEMLLQYQKHLSKLEEEIDAMAQEFEAYHIIRSIPGIGGKIAATIISEIGEIDRFNNPKKLVAFAGIDPSVHESGKFKASINRITKRGSSRLRQVLYIHLYNVA</sequence>
<dbReference type="InterPro" id="IPR003346">
    <property type="entry name" value="Transposase_20"/>
</dbReference>
<feature type="coiled-coil region" evidence="1">
    <location>
        <begin position="91"/>
        <end position="118"/>
    </location>
</feature>
<evidence type="ECO:0000313" key="3">
    <source>
        <dbReference type="EMBL" id="MDP5276095.1"/>
    </source>
</evidence>
<evidence type="ECO:0000259" key="2">
    <source>
        <dbReference type="Pfam" id="PF02371"/>
    </source>
</evidence>
<evidence type="ECO:0000256" key="1">
    <source>
        <dbReference type="SAM" id="Coils"/>
    </source>
</evidence>
<proteinExistence type="predicted"/>
<dbReference type="InterPro" id="IPR047650">
    <property type="entry name" value="Transpos_IS110"/>
</dbReference>
<reference evidence="3 4" key="1">
    <citation type="submission" date="2023-08" db="EMBL/GenBank/DDBJ databases">
        <authorList>
            <person name="Park J.-S."/>
        </authorList>
    </citation>
    <scope>NUCLEOTIDE SEQUENCE [LARGE SCALE GENOMIC DNA]</scope>
    <source>
        <strain evidence="3 4">2205SS18-9</strain>
    </source>
</reference>